<organism evidence="1 2">
    <name type="scientific">Candidatus Sungbacteria bacterium RIFCSPHIGHO2_01_FULL_47_32</name>
    <dbReference type="NCBI Taxonomy" id="1802264"/>
    <lineage>
        <taxon>Bacteria</taxon>
        <taxon>Candidatus Sungiibacteriota</taxon>
    </lineage>
</organism>
<proteinExistence type="predicted"/>
<name>A0A1G2K3A9_9BACT</name>
<dbReference type="Proteomes" id="UP000177152">
    <property type="component" value="Unassembled WGS sequence"/>
</dbReference>
<dbReference type="EMBL" id="MHQC01000047">
    <property type="protein sequence ID" value="OGZ93904.1"/>
    <property type="molecule type" value="Genomic_DNA"/>
</dbReference>
<dbReference type="AlphaFoldDB" id="A0A1G2K3A9"/>
<dbReference type="InterPro" id="IPR029063">
    <property type="entry name" value="SAM-dependent_MTases_sf"/>
</dbReference>
<reference evidence="1 2" key="1">
    <citation type="journal article" date="2016" name="Nat. Commun.">
        <title>Thousands of microbial genomes shed light on interconnected biogeochemical processes in an aquifer system.</title>
        <authorList>
            <person name="Anantharaman K."/>
            <person name="Brown C.T."/>
            <person name="Hug L.A."/>
            <person name="Sharon I."/>
            <person name="Castelle C.J."/>
            <person name="Probst A.J."/>
            <person name="Thomas B.C."/>
            <person name="Singh A."/>
            <person name="Wilkins M.J."/>
            <person name="Karaoz U."/>
            <person name="Brodie E.L."/>
            <person name="Williams K.H."/>
            <person name="Hubbard S.S."/>
            <person name="Banfield J.F."/>
        </authorList>
    </citation>
    <scope>NUCLEOTIDE SEQUENCE [LARGE SCALE GENOMIC DNA]</scope>
</reference>
<evidence type="ECO:0000313" key="2">
    <source>
        <dbReference type="Proteomes" id="UP000177152"/>
    </source>
</evidence>
<dbReference type="SUPFAM" id="SSF53335">
    <property type="entry name" value="S-adenosyl-L-methionine-dependent methyltransferases"/>
    <property type="match status" value="1"/>
</dbReference>
<evidence type="ECO:0000313" key="1">
    <source>
        <dbReference type="EMBL" id="OGZ93904.1"/>
    </source>
</evidence>
<gene>
    <name evidence="1" type="ORF">A2633_05310</name>
</gene>
<protein>
    <submittedName>
        <fullName evidence="1">Uncharacterized protein</fullName>
    </submittedName>
</protein>
<comment type="caution">
    <text evidence="1">The sequence shown here is derived from an EMBL/GenBank/DDBJ whole genome shotgun (WGS) entry which is preliminary data.</text>
</comment>
<sequence>MEKEEFARKNVMEKYGEGGALQSWDKMAEMVNPQYAKKFYELMAGERFIPDDLNGFVFLSPSSNKASKEIKLAEIFDKRLEGTSLKQKPIFIASDIFGTHEKDGRFLPGFDPEKKPQFKNIDFTFVTSEAGRLPIRAESVTMIMDRMGAMWHAIDDGLASSSAAAGEAGRKTDAEKILKEYAEKLKKGGVILFDAFRGKGLESTGQLLFRTFGKKLKDIEELGFSWKLVGKDEMCFLALQKRTDAESEK</sequence>
<accession>A0A1G2K3A9</accession>